<comment type="caution">
    <text evidence="5">The sequence shown here is derived from an EMBL/GenBank/DDBJ whole genome shotgun (WGS) entry which is preliminary data.</text>
</comment>
<keyword evidence="6" id="KW-1185">Reference proteome</keyword>
<name>A0ABD6EN51_9BILA</name>
<evidence type="ECO:0008006" key="7">
    <source>
        <dbReference type="Google" id="ProtNLM"/>
    </source>
</evidence>
<dbReference type="GO" id="GO:0006914">
    <property type="term" value="P:autophagy"/>
    <property type="evidence" value="ECO:0007669"/>
    <property type="project" value="UniProtKB-KW"/>
</dbReference>
<reference evidence="5 6" key="1">
    <citation type="submission" date="2024-08" db="EMBL/GenBank/DDBJ databases">
        <title>Gnathostoma spinigerum genome.</title>
        <authorList>
            <person name="Gonzalez-Bertolin B."/>
            <person name="Monzon S."/>
            <person name="Zaballos A."/>
            <person name="Jimenez P."/>
            <person name="Dekumyoy P."/>
            <person name="Varona S."/>
            <person name="Cuesta I."/>
            <person name="Sumanam S."/>
            <person name="Adisakwattana P."/>
            <person name="Gasser R.B."/>
            <person name="Hernandez-Gonzalez A."/>
            <person name="Young N.D."/>
            <person name="Perteguer M.J."/>
        </authorList>
    </citation>
    <scope>NUCLEOTIDE SEQUENCE [LARGE SCALE GENOMIC DNA]</scope>
    <source>
        <strain evidence="5">AL3</strain>
        <tissue evidence="5">Liver</tissue>
    </source>
</reference>
<proteinExistence type="inferred from homology"/>
<organism evidence="5 6">
    <name type="scientific">Gnathostoma spinigerum</name>
    <dbReference type="NCBI Taxonomy" id="75299"/>
    <lineage>
        <taxon>Eukaryota</taxon>
        <taxon>Metazoa</taxon>
        <taxon>Ecdysozoa</taxon>
        <taxon>Nematoda</taxon>
        <taxon>Chromadorea</taxon>
        <taxon>Rhabditida</taxon>
        <taxon>Spirurina</taxon>
        <taxon>Gnathostomatomorpha</taxon>
        <taxon>Gnathostomatoidea</taxon>
        <taxon>Gnathostomatidae</taxon>
        <taxon>Gnathostoma</taxon>
    </lineage>
</organism>
<evidence type="ECO:0000313" key="5">
    <source>
        <dbReference type="EMBL" id="MFH4980637.1"/>
    </source>
</evidence>
<dbReference type="InterPro" id="IPR036322">
    <property type="entry name" value="WD40_repeat_dom_sf"/>
</dbReference>
<dbReference type="Gene3D" id="2.130.10.10">
    <property type="entry name" value="YVTN repeat-like/Quinoprotein amine dehydrogenase"/>
    <property type="match status" value="1"/>
</dbReference>
<evidence type="ECO:0000256" key="3">
    <source>
        <dbReference type="ARBA" id="ARBA00023006"/>
    </source>
</evidence>
<dbReference type="GO" id="GO:0005737">
    <property type="term" value="C:cytoplasm"/>
    <property type="evidence" value="ECO:0007669"/>
    <property type="project" value="UniProtKB-ARBA"/>
</dbReference>
<dbReference type="InterPro" id="IPR001680">
    <property type="entry name" value="WD40_rpt"/>
</dbReference>
<comment type="similarity">
    <text evidence="4">Belongs to the WD repeat PROPPIN family.</text>
</comment>
<evidence type="ECO:0000256" key="1">
    <source>
        <dbReference type="ARBA" id="ARBA00022574"/>
    </source>
</evidence>
<keyword evidence="1" id="KW-0853">WD repeat</keyword>
<evidence type="ECO:0000256" key="4">
    <source>
        <dbReference type="ARBA" id="ARBA00025740"/>
    </source>
</evidence>
<keyword evidence="2" id="KW-0677">Repeat</keyword>
<dbReference type="SMART" id="SM00320">
    <property type="entry name" value="WD40"/>
    <property type="match status" value="2"/>
</dbReference>
<dbReference type="SUPFAM" id="SSF50978">
    <property type="entry name" value="WD40 repeat-like"/>
    <property type="match status" value="1"/>
</dbReference>
<dbReference type="Proteomes" id="UP001608902">
    <property type="component" value="Unassembled WGS sequence"/>
</dbReference>
<gene>
    <name evidence="5" type="ORF">AB6A40_007346</name>
</gene>
<dbReference type="AlphaFoldDB" id="A0ABD6EN51"/>
<keyword evidence="3" id="KW-0072">Autophagy</keyword>
<sequence>MKNASLVRSVCFNQDFGCFCCAMENGFHLYNSDPLKRLCAENLPGGIENVEMLFRCNYIAFIGSRNSNSFPSNNVIIWDTLNRKEIVRLEMNSDVKGVRLRRDRIVVVLETSIHIFSFTDHPSKLHVFESSRNPRGICSLCSSSDSALLVFPNASSSSAVSCIDLAQPDAPFRVLRPHTRPLAAIALNSLGTQLATASERGTIIRVFDTKLCTLLHELRRGANPAVIYCLNFSTDSAMLCASSDHNTVHLFALCKNQKKKPPIKRLSLPGKVSFSRFQLPYRATKGSVCICAFGQQPDTVIAVSTDGNYCKFTFDRSHGACMRQTCTLFLEVTE</sequence>
<evidence type="ECO:0000256" key="2">
    <source>
        <dbReference type="ARBA" id="ARBA00022737"/>
    </source>
</evidence>
<dbReference type="PANTHER" id="PTHR11227">
    <property type="entry name" value="WD-REPEAT PROTEIN INTERACTING WITH PHOSPHOINOSIDES WIPI -RELATED"/>
    <property type="match status" value="1"/>
</dbReference>
<protein>
    <recommendedName>
        <fullName evidence="7">WD repeat domain phosphoinositide-interacting protein 3</fullName>
    </recommendedName>
</protein>
<evidence type="ECO:0000313" key="6">
    <source>
        <dbReference type="Proteomes" id="UP001608902"/>
    </source>
</evidence>
<dbReference type="EMBL" id="JBGFUD010005847">
    <property type="protein sequence ID" value="MFH4980637.1"/>
    <property type="molecule type" value="Genomic_DNA"/>
</dbReference>
<dbReference type="InterPro" id="IPR015943">
    <property type="entry name" value="WD40/YVTN_repeat-like_dom_sf"/>
</dbReference>
<dbReference type="Pfam" id="PF21032">
    <property type="entry name" value="PROPPIN"/>
    <property type="match status" value="1"/>
</dbReference>
<dbReference type="InterPro" id="IPR048720">
    <property type="entry name" value="PROPPIN"/>
</dbReference>
<accession>A0ABD6EN51</accession>